<protein>
    <submittedName>
        <fullName evidence="1">Uncharacterized protein</fullName>
    </submittedName>
</protein>
<comment type="caution">
    <text evidence="1">The sequence shown here is derived from an EMBL/GenBank/DDBJ whole genome shotgun (WGS) entry which is preliminary data.</text>
</comment>
<dbReference type="Proteomes" id="UP000018896">
    <property type="component" value="Unassembled WGS sequence"/>
</dbReference>
<reference evidence="1 2" key="1">
    <citation type="journal article" date="2014" name="Genome Announc.">
        <title>Draft Genome Sequences of Three Alkaliphilic Bacillus Strains, Bacillus wakoensis JCM 9140T, Bacillus akibai JCM 9157T, and Bacillus hemicellulosilyticus JCM 9152T.</title>
        <authorList>
            <person name="Yuki M."/>
            <person name="Oshima K."/>
            <person name="Suda W."/>
            <person name="Oshida Y."/>
            <person name="Kitamura K."/>
            <person name="Iida T."/>
            <person name="Hattori M."/>
            <person name="Ohkuma M."/>
        </authorList>
    </citation>
    <scope>NUCLEOTIDE SEQUENCE [LARGE SCALE GENOMIC DNA]</scope>
    <source>
        <strain evidence="1 2">JCM 9157</strain>
    </source>
</reference>
<name>W4QTP0_HALA3</name>
<dbReference type="EMBL" id="BAUV01000013">
    <property type="protein sequence ID" value="GAE34968.1"/>
    <property type="molecule type" value="Genomic_DNA"/>
</dbReference>
<evidence type="ECO:0000313" key="1">
    <source>
        <dbReference type="EMBL" id="GAE34968.1"/>
    </source>
</evidence>
<evidence type="ECO:0000313" key="2">
    <source>
        <dbReference type="Proteomes" id="UP000018896"/>
    </source>
</evidence>
<keyword evidence="2" id="KW-1185">Reference proteome</keyword>
<gene>
    <name evidence="1" type="ORF">JCM9157_2056</name>
</gene>
<sequence length="58" mass="6808">MSPTTTHYQHLYSQIHGYPEEILVNECLVSGERNSYSQKYQQYEGISIFPVKKERSLV</sequence>
<accession>W4QTP0</accession>
<proteinExistence type="predicted"/>
<organism evidence="1 2">
    <name type="scientific">Halalkalibacter akibai (strain ATCC 43226 / DSM 21942 / CIP 109018 / JCM 9157 / 1139)</name>
    <name type="common">Bacillus akibai</name>
    <dbReference type="NCBI Taxonomy" id="1236973"/>
    <lineage>
        <taxon>Bacteria</taxon>
        <taxon>Bacillati</taxon>
        <taxon>Bacillota</taxon>
        <taxon>Bacilli</taxon>
        <taxon>Bacillales</taxon>
        <taxon>Bacillaceae</taxon>
        <taxon>Halalkalibacter</taxon>
    </lineage>
</organism>
<dbReference type="AlphaFoldDB" id="W4QTP0"/>